<evidence type="ECO:0000313" key="4">
    <source>
        <dbReference type="EMBL" id="CAL1151561.1"/>
    </source>
</evidence>
<dbReference type="EMBL" id="CAMXCT020002444">
    <property type="protein sequence ID" value="CAL1151561.1"/>
    <property type="molecule type" value="Genomic_DNA"/>
</dbReference>
<keyword evidence="2" id="KW-0812">Transmembrane</keyword>
<dbReference type="EMBL" id="CAMXCT030002444">
    <property type="protein sequence ID" value="CAL4785498.1"/>
    <property type="molecule type" value="Genomic_DNA"/>
</dbReference>
<evidence type="ECO:0000256" key="1">
    <source>
        <dbReference type="SAM" id="MobiDB-lite"/>
    </source>
</evidence>
<reference evidence="3" key="1">
    <citation type="submission" date="2022-10" db="EMBL/GenBank/DDBJ databases">
        <authorList>
            <person name="Chen Y."/>
            <person name="Dougan E. K."/>
            <person name="Chan C."/>
            <person name="Rhodes N."/>
            <person name="Thang M."/>
        </authorList>
    </citation>
    <scope>NUCLEOTIDE SEQUENCE</scope>
</reference>
<keyword evidence="5" id="KW-1185">Reference proteome</keyword>
<sequence>MSSMAAVPQTDEEEMETSQIWGSTNGNEAKVSHWFSRARASCIVPAVGLMVVGVLALGAIRANVAPQTAQDQAGIVQLGDFKIPTLPANPIDELKKEIKQPITKFKADLGINDLRGNQIALCVINLNLGIWKVIQVGAHITKTVDNCAYQTTNIDKKVACNINLAAIIVTLSEMMAFFTSTSTLCTGKTNPDARCTVFMALTFRHLALFAAAENQIALFCPKASYETTVVEGGVRTYDAAGTPTSFEFILC</sequence>
<evidence type="ECO:0000313" key="5">
    <source>
        <dbReference type="Proteomes" id="UP001152797"/>
    </source>
</evidence>
<dbReference type="EMBL" id="CAMXCT010002444">
    <property type="protein sequence ID" value="CAI3998186.1"/>
    <property type="molecule type" value="Genomic_DNA"/>
</dbReference>
<evidence type="ECO:0000313" key="3">
    <source>
        <dbReference type="EMBL" id="CAI3998186.1"/>
    </source>
</evidence>
<proteinExistence type="predicted"/>
<feature type="transmembrane region" description="Helical" evidence="2">
    <location>
        <begin position="40"/>
        <end position="60"/>
    </location>
</feature>
<keyword evidence="2" id="KW-0472">Membrane</keyword>
<protein>
    <submittedName>
        <fullName evidence="3">Uncharacterized protein</fullName>
    </submittedName>
</protein>
<dbReference type="OrthoDB" id="10572376at2759"/>
<name>A0A9P1CXN3_9DINO</name>
<accession>A0A9P1CXN3</accession>
<reference evidence="4" key="2">
    <citation type="submission" date="2024-04" db="EMBL/GenBank/DDBJ databases">
        <authorList>
            <person name="Chen Y."/>
            <person name="Shah S."/>
            <person name="Dougan E. K."/>
            <person name="Thang M."/>
            <person name="Chan C."/>
        </authorList>
    </citation>
    <scope>NUCLEOTIDE SEQUENCE [LARGE SCALE GENOMIC DNA]</scope>
</reference>
<gene>
    <name evidence="3" type="ORF">C1SCF055_LOCUS24505</name>
</gene>
<keyword evidence="2" id="KW-1133">Transmembrane helix</keyword>
<dbReference type="Proteomes" id="UP001152797">
    <property type="component" value="Unassembled WGS sequence"/>
</dbReference>
<organism evidence="3">
    <name type="scientific">Cladocopium goreaui</name>
    <dbReference type="NCBI Taxonomy" id="2562237"/>
    <lineage>
        <taxon>Eukaryota</taxon>
        <taxon>Sar</taxon>
        <taxon>Alveolata</taxon>
        <taxon>Dinophyceae</taxon>
        <taxon>Suessiales</taxon>
        <taxon>Symbiodiniaceae</taxon>
        <taxon>Cladocopium</taxon>
    </lineage>
</organism>
<dbReference type="AlphaFoldDB" id="A0A9P1CXN3"/>
<comment type="caution">
    <text evidence="3">The sequence shown here is derived from an EMBL/GenBank/DDBJ whole genome shotgun (WGS) entry which is preliminary data.</text>
</comment>
<evidence type="ECO:0000256" key="2">
    <source>
        <dbReference type="SAM" id="Phobius"/>
    </source>
</evidence>
<feature type="region of interest" description="Disordered" evidence="1">
    <location>
        <begin position="1"/>
        <end position="24"/>
    </location>
</feature>